<dbReference type="EnsemblMetazoa" id="CPIJ008399-RA">
    <property type="protein sequence ID" value="CPIJ008399-PA"/>
    <property type="gene ID" value="CPIJ008399"/>
</dbReference>
<evidence type="ECO:0000313" key="2">
    <source>
        <dbReference type="EnsemblMetazoa" id="CPIJ008399-PA"/>
    </source>
</evidence>
<keyword evidence="3" id="KW-1185">Reference proteome</keyword>
<evidence type="ECO:0000313" key="3">
    <source>
        <dbReference type="Proteomes" id="UP000002320"/>
    </source>
</evidence>
<dbReference type="PANTHER" id="PTHR12196:SF2">
    <property type="entry name" value="DIPHTHINE--AMMONIA LIGASE"/>
    <property type="match status" value="1"/>
</dbReference>
<sequence>MQYSSCSDLNHELSLPPRSPVKIITRRSSVEAAIGGSEVPLSYVREKEPLTNQPRAIVNSKGWMWVAGVQGVAESSSQAMQIALNTLEDLITSNSFTLRQICYITLYVRDMADYGALNEVYSSLFSFTNPPTRVKGMKTRNRQFLITIPFFSIQVCVECPLPADCHVVLEAVAFNPEKSSKINA</sequence>
<dbReference type="STRING" id="7176.B0WMG1"/>
<dbReference type="KEGG" id="cqu:CpipJ_CPIJ008399"/>
<dbReference type="HOGENOM" id="CLU_1469624_0_0_1"/>
<organism>
    <name type="scientific">Culex quinquefasciatus</name>
    <name type="common">Southern house mosquito</name>
    <name type="synonym">Culex pungens</name>
    <dbReference type="NCBI Taxonomy" id="7176"/>
    <lineage>
        <taxon>Eukaryota</taxon>
        <taxon>Metazoa</taxon>
        <taxon>Ecdysozoa</taxon>
        <taxon>Arthropoda</taxon>
        <taxon>Hexapoda</taxon>
        <taxon>Insecta</taxon>
        <taxon>Pterygota</taxon>
        <taxon>Neoptera</taxon>
        <taxon>Endopterygota</taxon>
        <taxon>Diptera</taxon>
        <taxon>Nematocera</taxon>
        <taxon>Culicoidea</taxon>
        <taxon>Culicidae</taxon>
        <taxon>Culicinae</taxon>
        <taxon>Culicini</taxon>
        <taxon>Culex</taxon>
        <taxon>Culex</taxon>
    </lineage>
</organism>
<dbReference type="SUPFAM" id="SSF55298">
    <property type="entry name" value="YjgF-like"/>
    <property type="match status" value="1"/>
</dbReference>
<dbReference type="PANTHER" id="PTHR12196">
    <property type="entry name" value="DOMAIN OF UNKNOWN FUNCTION 71 DUF71 -CONTAINING PROTEIN"/>
    <property type="match status" value="1"/>
</dbReference>
<dbReference type="VEuPathDB" id="VectorBase:CQUJHB008014"/>
<gene>
    <name evidence="2" type="primary">6040509</name>
    <name evidence="1" type="ORF">CpipJ_CPIJ008399</name>
</gene>
<protein>
    <recommendedName>
        <fullName evidence="4">Translation initiation inhibitor</fullName>
    </recommendedName>
</protein>
<dbReference type="Gene3D" id="3.30.1330.40">
    <property type="entry name" value="RutC-like"/>
    <property type="match status" value="1"/>
</dbReference>
<evidence type="ECO:0000313" key="1">
    <source>
        <dbReference type="EMBL" id="EDS31018.1"/>
    </source>
</evidence>
<dbReference type="InterPro" id="IPR030662">
    <property type="entry name" value="DPH6/MJ0570"/>
</dbReference>
<dbReference type="AlphaFoldDB" id="B0WMG1"/>
<dbReference type="CDD" id="cd06155">
    <property type="entry name" value="eu_AANH_C_1"/>
    <property type="match status" value="1"/>
</dbReference>
<dbReference type="Proteomes" id="UP000002320">
    <property type="component" value="Unassembled WGS sequence"/>
</dbReference>
<dbReference type="eggNOG" id="KOG2317">
    <property type="taxonomic scope" value="Eukaryota"/>
</dbReference>
<dbReference type="InParanoid" id="B0WMG1"/>
<reference evidence="1" key="1">
    <citation type="submission" date="2007-03" db="EMBL/GenBank/DDBJ databases">
        <title>Annotation of Culex pipiens quinquefasciatus.</title>
        <authorList>
            <consortium name="The Broad Institute Genome Sequencing Platform"/>
            <person name="Atkinson P.W."/>
            <person name="Hemingway J."/>
            <person name="Christensen B.M."/>
            <person name="Higgs S."/>
            <person name="Kodira C."/>
            <person name="Hannick L."/>
            <person name="Megy K."/>
            <person name="O'Leary S."/>
            <person name="Pearson M."/>
            <person name="Haas B.J."/>
            <person name="Mauceli E."/>
            <person name="Wortman J.R."/>
            <person name="Lee N.H."/>
            <person name="Guigo R."/>
            <person name="Stanke M."/>
            <person name="Alvarado L."/>
            <person name="Amedeo P."/>
            <person name="Antoine C.H."/>
            <person name="Arensburger P."/>
            <person name="Bidwell S.L."/>
            <person name="Crawford M."/>
            <person name="Camaro F."/>
            <person name="Devon K."/>
            <person name="Engels R."/>
            <person name="Hammond M."/>
            <person name="Howarth C."/>
            <person name="Koehrsen M."/>
            <person name="Lawson D."/>
            <person name="Montgomery P."/>
            <person name="Nene V."/>
            <person name="Nusbaum C."/>
            <person name="Puiu D."/>
            <person name="Romero-Severson J."/>
            <person name="Severson D.W."/>
            <person name="Shumway M."/>
            <person name="Sisk P."/>
            <person name="Stolte C."/>
            <person name="Zeng Q."/>
            <person name="Eisenstadt E."/>
            <person name="Fraser-Liggett C."/>
            <person name="Strausberg R."/>
            <person name="Galagan J."/>
            <person name="Birren B."/>
            <person name="Collins F.H."/>
        </authorList>
    </citation>
    <scope>NUCLEOTIDE SEQUENCE [LARGE SCALE GENOMIC DNA]</scope>
    <source>
        <strain evidence="1">JHB</strain>
    </source>
</reference>
<evidence type="ECO:0008006" key="4">
    <source>
        <dbReference type="Google" id="ProtNLM"/>
    </source>
</evidence>
<reference evidence="2" key="2">
    <citation type="submission" date="2020-05" db="UniProtKB">
        <authorList>
            <consortium name="EnsemblMetazoa"/>
        </authorList>
    </citation>
    <scope>IDENTIFICATION</scope>
    <source>
        <strain evidence="2">JHB</strain>
    </source>
</reference>
<name>B0WMG1_CULQU</name>
<dbReference type="EMBL" id="DS231997">
    <property type="protein sequence ID" value="EDS31018.1"/>
    <property type="molecule type" value="Genomic_DNA"/>
</dbReference>
<dbReference type="VEuPathDB" id="VectorBase:CPIJ008399"/>
<proteinExistence type="predicted"/>
<dbReference type="InterPro" id="IPR035959">
    <property type="entry name" value="RutC-like_sf"/>
</dbReference>
<dbReference type="OrthoDB" id="686384at2759"/>
<dbReference type="GO" id="GO:0017178">
    <property type="term" value="F:diphthine-ammonia ligase activity"/>
    <property type="evidence" value="ECO:0007669"/>
    <property type="project" value="TreeGrafter"/>
</dbReference>
<accession>B0WMG1</accession>
<dbReference type="GO" id="GO:0017183">
    <property type="term" value="P:protein histidyl modification to diphthamide"/>
    <property type="evidence" value="ECO:0007669"/>
    <property type="project" value="TreeGrafter"/>
</dbReference>